<feature type="non-terminal residue" evidence="1">
    <location>
        <position position="52"/>
    </location>
</feature>
<comment type="caution">
    <text evidence="1">The sequence shown here is derived from an EMBL/GenBank/DDBJ whole genome shotgun (WGS) entry which is preliminary data.</text>
</comment>
<sequence>MQSSPVEKSKLPPLTGTGGTWENVFDLSAANGTMLVAWVTAVFTNLRGDSCA</sequence>
<accession>X1LLJ1</accession>
<evidence type="ECO:0000313" key="1">
    <source>
        <dbReference type="EMBL" id="GAI06706.1"/>
    </source>
</evidence>
<name>X1LLJ1_9ZZZZ</name>
<protein>
    <submittedName>
        <fullName evidence="1">Uncharacterized protein</fullName>
    </submittedName>
</protein>
<organism evidence="1">
    <name type="scientific">marine sediment metagenome</name>
    <dbReference type="NCBI Taxonomy" id="412755"/>
    <lineage>
        <taxon>unclassified sequences</taxon>
        <taxon>metagenomes</taxon>
        <taxon>ecological metagenomes</taxon>
    </lineage>
</organism>
<reference evidence="1" key="1">
    <citation type="journal article" date="2014" name="Front. Microbiol.">
        <title>High frequency of phylogenetically diverse reductive dehalogenase-homologous genes in deep subseafloor sedimentary metagenomes.</title>
        <authorList>
            <person name="Kawai M."/>
            <person name="Futagami T."/>
            <person name="Toyoda A."/>
            <person name="Takaki Y."/>
            <person name="Nishi S."/>
            <person name="Hori S."/>
            <person name="Arai W."/>
            <person name="Tsubouchi T."/>
            <person name="Morono Y."/>
            <person name="Uchiyama I."/>
            <person name="Ito T."/>
            <person name="Fujiyama A."/>
            <person name="Inagaki F."/>
            <person name="Takami H."/>
        </authorList>
    </citation>
    <scope>NUCLEOTIDE SEQUENCE</scope>
    <source>
        <strain evidence="1">Expedition CK06-06</strain>
    </source>
</reference>
<dbReference type="AlphaFoldDB" id="X1LLJ1"/>
<dbReference type="EMBL" id="BARV01008674">
    <property type="protein sequence ID" value="GAI06706.1"/>
    <property type="molecule type" value="Genomic_DNA"/>
</dbReference>
<gene>
    <name evidence="1" type="ORF">S06H3_17372</name>
</gene>
<proteinExistence type="predicted"/>